<evidence type="ECO:0000313" key="2">
    <source>
        <dbReference type="EMBL" id="MCK9687593.1"/>
    </source>
</evidence>
<feature type="signal peptide" evidence="1">
    <location>
        <begin position="1"/>
        <end position="21"/>
    </location>
</feature>
<evidence type="ECO:0000313" key="3">
    <source>
        <dbReference type="Proteomes" id="UP001139353"/>
    </source>
</evidence>
<evidence type="ECO:0000256" key="1">
    <source>
        <dbReference type="SAM" id="SignalP"/>
    </source>
</evidence>
<proteinExistence type="predicted"/>
<sequence length="523" mass="53382">MIRTETRLRLLWLTLACTTLAACGGGGGSTTAPPPPAPAPAPSESAYLLAEFVATDSNGQFVRVWDPAHPTVAVQNVKLVMSNGIQWASSHLVFADATTYNAGTRTVTTLGHAKVFYDNDGKLFSIDLRGGQSHAPVQLSSATDVFMPVRAYAMDAGGDDAWVDAQGGNHDWAIRSSMVAATAPVFVRHVIAPLRDAATGLPQYFFASLGVDGTHPVPATYEIADAATFGQVPTPPVDEMAAADGWIGADPGQQGLGYVAIDGQLRELHWTAGGVSVDASSLRALAGSGTSATTSDAQSLYVVDGTTLLSLANGTARTVGSFTFAPATLTDAGGYVAGVEISGATATQPKYQVETVSKTSGATTLVEPEATTLQLLAASSDGLILSGTVEQPQAFVLASGDNLVRTTLGSQWVGVVRAAGARVDQPAAPVALLSCVAGTTGFCVPGALTQLDFSGTGIALGNVAASAPMLRGDAIVGLASSLSGQTLLNSPAGFGDGETDRRDAWQFTPATAGSLTRVTSNLP</sequence>
<accession>A0A9X1YK02</accession>
<name>A0A9X1YK02_9BURK</name>
<dbReference type="RefSeq" id="WP_275683633.1">
    <property type="nucleotide sequence ID" value="NZ_JAJLJH010000005.1"/>
</dbReference>
<dbReference type="PROSITE" id="PS51257">
    <property type="entry name" value="PROKAR_LIPOPROTEIN"/>
    <property type="match status" value="1"/>
</dbReference>
<gene>
    <name evidence="2" type="ORF">LPC04_17960</name>
</gene>
<dbReference type="EMBL" id="JAJLJH010000005">
    <property type="protein sequence ID" value="MCK9687593.1"/>
    <property type="molecule type" value="Genomic_DNA"/>
</dbReference>
<protein>
    <submittedName>
        <fullName evidence="2">Uncharacterized protein</fullName>
    </submittedName>
</protein>
<dbReference type="AlphaFoldDB" id="A0A9X1YK02"/>
<feature type="chain" id="PRO_5040832951" evidence="1">
    <location>
        <begin position="22"/>
        <end position="523"/>
    </location>
</feature>
<comment type="caution">
    <text evidence="2">The sequence shown here is derived from an EMBL/GenBank/DDBJ whole genome shotgun (WGS) entry which is preliminary data.</text>
</comment>
<dbReference type="Proteomes" id="UP001139353">
    <property type="component" value="Unassembled WGS sequence"/>
</dbReference>
<organism evidence="2 3">
    <name type="scientific">Scleromatobacter humisilvae</name>
    <dbReference type="NCBI Taxonomy" id="2897159"/>
    <lineage>
        <taxon>Bacteria</taxon>
        <taxon>Pseudomonadati</taxon>
        <taxon>Pseudomonadota</taxon>
        <taxon>Betaproteobacteria</taxon>
        <taxon>Burkholderiales</taxon>
        <taxon>Sphaerotilaceae</taxon>
        <taxon>Scleromatobacter</taxon>
    </lineage>
</organism>
<keyword evidence="1" id="KW-0732">Signal</keyword>
<reference evidence="2" key="1">
    <citation type="submission" date="2021-11" db="EMBL/GenBank/DDBJ databases">
        <title>BS-T2-15 a new species belonging to the Comamonadaceae family isolated from the soil of a French oak forest.</title>
        <authorList>
            <person name="Mieszkin S."/>
            <person name="Alain K."/>
        </authorList>
    </citation>
    <scope>NUCLEOTIDE SEQUENCE</scope>
    <source>
        <strain evidence="2">BS-T2-15</strain>
    </source>
</reference>
<keyword evidence="3" id="KW-1185">Reference proteome</keyword>